<sequence length="611" mass="67697">MSTMLPNTDTTYLHMLEQAKQDLWSRNAHLSQQQRQQLWLQAASGNVFDPNHATPSMVSQTPRSMAFNTCSTQLPTQDLGSMDRTRSAPVIPLGRSIPATHNNLLERSNTTTPLWQPTPDNSAREYTFVSDASVRTQSMLQSIDETSPFTNDGLVEYTPGDYVTTCIDPSSSPSMSIAHNTDSRQLHVQLTPNAQWSQPVDGSISPSTPSTIALMTPVTQSSNGMSRQSSFNPPFLDHVSMLRAYSDSSSICPPLLVEDGSSSYHVPKSISACADTSPFFDFTGSPSEDFFLHAHVSSSASALESSEQQHKSYLVEDMRRSASASSESNASNASLHSATSRQFRREREINASAASRKIAPKATERNDEIRSASSTDQMVRIRSSDGSSKDVAVITKTPYIRPQHPKIMCQYCNERPNGFRGTHELDRHIARAHATTRKAFVCVDASENKKFLANCKHCRNGKQYGAYYNAAAHLRRAHFHPRRRGPKSKRDEKRGGIGGGDHPPMEILKQHWIKEIEVGMPKHASASPSESASDDAEGAANNYETSSMHVSYPQVAHDVPNQFDPSRFDMSMYMNPSEPVFDPAMQFPVYPDMNSSINDPNAFQFDAYMNQ</sequence>
<feature type="region of interest" description="Disordered" evidence="1">
    <location>
        <begin position="521"/>
        <end position="541"/>
    </location>
</feature>
<name>A0A6G1JY19_9PLEO</name>
<proteinExistence type="predicted"/>
<evidence type="ECO:0000313" key="3">
    <source>
        <dbReference type="EMBL" id="KAF2705233.1"/>
    </source>
</evidence>
<evidence type="ECO:0000259" key="2">
    <source>
        <dbReference type="Pfam" id="PF25438"/>
    </source>
</evidence>
<dbReference type="OrthoDB" id="5377599at2759"/>
<keyword evidence="4" id="KW-1185">Reference proteome</keyword>
<dbReference type="InterPro" id="IPR057218">
    <property type="entry name" value="DUF7896"/>
</dbReference>
<evidence type="ECO:0000313" key="4">
    <source>
        <dbReference type="Proteomes" id="UP000799428"/>
    </source>
</evidence>
<gene>
    <name evidence="3" type="ORF">K504DRAFT_97959</name>
</gene>
<feature type="region of interest" description="Disordered" evidence="1">
    <location>
        <begin position="317"/>
        <end position="389"/>
    </location>
</feature>
<feature type="compositionally biased region" description="Low complexity" evidence="1">
    <location>
        <begin position="321"/>
        <end position="340"/>
    </location>
</feature>
<feature type="region of interest" description="Disordered" evidence="1">
    <location>
        <begin position="476"/>
        <end position="506"/>
    </location>
</feature>
<feature type="domain" description="DUF7896" evidence="2">
    <location>
        <begin position="437"/>
        <end position="516"/>
    </location>
</feature>
<dbReference type="PANTHER" id="PTHR42031:SF1">
    <property type="entry name" value="KEY LIME PATHOGENICITY PROTEIN"/>
    <property type="match status" value="1"/>
</dbReference>
<accession>A0A6G1JY19</accession>
<dbReference type="AlphaFoldDB" id="A0A6G1JY19"/>
<dbReference type="EMBL" id="MU005779">
    <property type="protein sequence ID" value="KAF2705233.1"/>
    <property type="molecule type" value="Genomic_DNA"/>
</dbReference>
<dbReference type="Pfam" id="PF25438">
    <property type="entry name" value="DUF7896"/>
    <property type="match status" value="1"/>
</dbReference>
<feature type="compositionally biased region" description="Basic residues" evidence="1">
    <location>
        <begin position="476"/>
        <end position="487"/>
    </location>
</feature>
<dbReference type="PANTHER" id="PTHR42031">
    <property type="entry name" value="KEY LIME PATHOGENICITY PROTEIN"/>
    <property type="match status" value="1"/>
</dbReference>
<dbReference type="Proteomes" id="UP000799428">
    <property type="component" value="Unassembled WGS sequence"/>
</dbReference>
<organism evidence="3 4">
    <name type="scientific">Pleomassaria siparia CBS 279.74</name>
    <dbReference type="NCBI Taxonomy" id="1314801"/>
    <lineage>
        <taxon>Eukaryota</taxon>
        <taxon>Fungi</taxon>
        <taxon>Dikarya</taxon>
        <taxon>Ascomycota</taxon>
        <taxon>Pezizomycotina</taxon>
        <taxon>Dothideomycetes</taxon>
        <taxon>Pleosporomycetidae</taxon>
        <taxon>Pleosporales</taxon>
        <taxon>Pleomassariaceae</taxon>
        <taxon>Pleomassaria</taxon>
    </lineage>
</organism>
<evidence type="ECO:0000256" key="1">
    <source>
        <dbReference type="SAM" id="MobiDB-lite"/>
    </source>
</evidence>
<protein>
    <recommendedName>
        <fullName evidence="2">DUF7896 domain-containing protein</fullName>
    </recommendedName>
</protein>
<reference evidence="3" key="1">
    <citation type="journal article" date="2020" name="Stud. Mycol.">
        <title>101 Dothideomycetes genomes: a test case for predicting lifestyles and emergence of pathogens.</title>
        <authorList>
            <person name="Haridas S."/>
            <person name="Albert R."/>
            <person name="Binder M."/>
            <person name="Bloem J."/>
            <person name="Labutti K."/>
            <person name="Salamov A."/>
            <person name="Andreopoulos B."/>
            <person name="Baker S."/>
            <person name="Barry K."/>
            <person name="Bills G."/>
            <person name="Bluhm B."/>
            <person name="Cannon C."/>
            <person name="Castanera R."/>
            <person name="Culley D."/>
            <person name="Daum C."/>
            <person name="Ezra D."/>
            <person name="Gonzalez J."/>
            <person name="Henrissat B."/>
            <person name="Kuo A."/>
            <person name="Liang C."/>
            <person name="Lipzen A."/>
            <person name="Lutzoni F."/>
            <person name="Magnuson J."/>
            <person name="Mondo S."/>
            <person name="Nolan M."/>
            <person name="Ohm R."/>
            <person name="Pangilinan J."/>
            <person name="Park H.-J."/>
            <person name="Ramirez L."/>
            <person name="Alfaro M."/>
            <person name="Sun H."/>
            <person name="Tritt A."/>
            <person name="Yoshinaga Y."/>
            <person name="Zwiers L.-H."/>
            <person name="Turgeon B."/>
            <person name="Goodwin S."/>
            <person name="Spatafora J."/>
            <person name="Crous P."/>
            <person name="Grigoriev I."/>
        </authorList>
    </citation>
    <scope>NUCLEOTIDE SEQUENCE</scope>
    <source>
        <strain evidence="3">CBS 279.74</strain>
    </source>
</reference>